<dbReference type="Proteomes" id="UP000426444">
    <property type="component" value="Chromosome"/>
</dbReference>
<organism evidence="1 2">
    <name type="scientific">Candidatus Syntrophocurvum alkaliphilum</name>
    <dbReference type="NCBI Taxonomy" id="2293317"/>
    <lineage>
        <taxon>Bacteria</taxon>
        <taxon>Bacillati</taxon>
        <taxon>Bacillota</taxon>
        <taxon>Clostridia</taxon>
        <taxon>Eubacteriales</taxon>
        <taxon>Syntrophomonadaceae</taxon>
        <taxon>Candidatus Syntrophocurvum</taxon>
    </lineage>
</organism>
<accession>A0A6I6DM79</accession>
<gene>
    <name evidence="1" type="ORF">SYNTR_2246</name>
</gene>
<dbReference type="KEGG" id="salq:SYNTR_2246"/>
<keyword evidence="2" id="KW-1185">Reference proteome</keyword>
<reference evidence="2" key="1">
    <citation type="journal article" date="2019" name="Microbiology">
        <title>Complete Genome Sequence of an Uncultured Bacterium of the Candidate Phylum Bipolaricaulota.</title>
        <authorList>
            <person name="Kadnikov V.V."/>
            <person name="Mardanov A.V."/>
            <person name="Beletsky A.V."/>
            <person name="Frank Y.A."/>
            <person name="Karnachuk O.V."/>
            <person name="Ravin N.V."/>
        </authorList>
    </citation>
    <scope>NUCLEOTIDE SEQUENCE [LARGE SCALE GENOMIC DNA]</scope>
</reference>
<evidence type="ECO:0000313" key="1">
    <source>
        <dbReference type="EMBL" id="QGU00840.1"/>
    </source>
</evidence>
<proteinExistence type="predicted"/>
<name>A0A6I6DM79_9FIRM</name>
<dbReference type="OrthoDB" id="2077836at2"/>
<dbReference type="EMBL" id="CP046457">
    <property type="protein sequence ID" value="QGU00840.1"/>
    <property type="molecule type" value="Genomic_DNA"/>
</dbReference>
<protein>
    <submittedName>
        <fullName evidence="1">Uncharacterized protein</fullName>
    </submittedName>
</protein>
<dbReference type="AlphaFoldDB" id="A0A6I6DM79"/>
<evidence type="ECO:0000313" key="2">
    <source>
        <dbReference type="Proteomes" id="UP000426444"/>
    </source>
</evidence>
<dbReference type="RefSeq" id="WP_156204586.1">
    <property type="nucleotide sequence ID" value="NZ_CP046457.1"/>
</dbReference>
<sequence length="665" mass="77649">MGKNKKNKFPRVLLKNLVHDIRKLISSNEGRIFILEIFEEVPFELRPSLLESLSAFYEKEMAEFFHLLIIEYGKEWSAICKRALEKYAMAGIEFSPPVFSKGRFYKAYATKTRHTGKTNVDIAWKTDDGFIYVESIYLTYSSDGIHSYFIDENFSISKFKKDREGLNDLVEINFEEVCCLIQEAYGFNMRSMTRPAIGKFLYQKYLDQEVGLTHTAEAELLRKVSSELSPKELVNSLFYALRYQDYNYIFSLLSRERSYQGLLVYQLDDVINPGALLLEGEIDGVNESKENIEISAYTIVAENQELFKQNYLFELRIENSTWYVSNIERLSYDSIDSDSKLNPLSSQVTCKVYQIIDHEDLFNILEGIDDLREVEEIPNGIHLRITTNNHSLDEGVSFLTGIFADLIVNGEEFVIIAKDRDSLNDLENFLYYEDRGSVVFKNEYTLTILNAYSYAGGQYNSFEEVLLREEVDYDPDDGMRFLSIRYLIKDKEKVEQRLEELKSLVIQLPGKHKVYYQLNKQTNDFLAEYILGSNWLTVSAFGELDISIARKQIEKDMYESLEFDGMEVREDGIFGILTFDVKKQYPELELSLKEMYLDKWYRSRLNILQGMSPSEACKTEEGTRMLWAMFKNIKNKEKYSNLANNKFINLKEYMKKVDLYSLQKP</sequence>